<dbReference type="PROSITE" id="PS00491">
    <property type="entry name" value="PROLINE_PEPTIDASE"/>
    <property type="match status" value="1"/>
</dbReference>
<dbReference type="PANTHER" id="PTHR46112:SF3">
    <property type="entry name" value="AMINOPEPTIDASE YPDF"/>
    <property type="match status" value="1"/>
</dbReference>
<proteinExistence type="predicted"/>
<dbReference type="InterPro" id="IPR001131">
    <property type="entry name" value="Peptidase_M24B_aminopep-P_CS"/>
</dbReference>
<dbReference type="SUPFAM" id="SSF55920">
    <property type="entry name" value="Creatinase/aminopeptidase"/>
    <property type="match status" value="1"/>
</dbReference>
<evidence type="ECO:0000256" key="1">
    <source>
        <dbReference type="ARBA" id="ARBA00022723"/>
    </source>
</evidence>
<dbReference type="GO" id="GO:0008235">
    <property type="term" value="F:metalloexopeptidase activity"/>
    <property type="evidence" value="ECO:0007669"/>
    <property type="project" value="UniProtKB-ARBA"/>
</dbReference>
<dbReference type="PANTHER" id="PTHR46112">
    <property type="entry name" value="AMINOPEPTIDASE"/>
    <property type="match status" value="1"/>
</dbReference>
<protein>
    <submittedName>
        <fullName evidence="5">Aminopeptidase P family protein</fullName>
    </submittedName>
</protein>
<dbReference type="InterPro" id="IPR000587">
    <property type="entry name" value="Creatinase_N"/>
</dbReference>
<comment type="caution">
    <text evidence="5">The sequence shown here is derived from an EMBL/GenBank/DDBJ whole genome shotgun (WGS) entry which is preliminary data.</text>
</comment>
<sequence length="353" mass="38476">MNRLDKLRHFLLENDADAIILKGTASLRYFVGFTGDDSLLYVTKQQAILITDSRYTLQAKAEAPDCELLEQKGGLWSALKSLGLADMKIAFESLNFTVADYNNLLEVGSRCSFSGVDLTSLRIIKDTDEIVKINEAVEIADAAFAALLPQLTIGMTEIEAAAILEFEMRKRGSEAVSFPTIVASGERSALPHGLASNKVINKGEFVTFDFGAIVAGYHSDMTRTIIMGKASERQKYLYNVVLEAQLLGIKEAKAGITGKELDQVVRKFITDAGFGDYFGHGLGHGVGLDIHELPIASKRGDNLLCENMVLTVEPGIYLGKEGGVRIEDMIVITTEGCRVLTASNKQLLEICQS</sequence>
<dbReference type="Pfam" id="PF01321">
    <property type="entry name" value="Creatinase_N"/>
    <property type="match status" value="1"/>
</dbReference>
<evidence type="ECO:0000313" key="6">
    <source>
        <dbReference type="Proteomes" id="UP000824099"/>
    </source>
</evidence>
<dbReference type="GO" id="GO:0004177">
    <property type="term" value="F:aminopeptidase activity"/>
    <property type="evidence" value="ECO:0007669"/>
    <property type="project" value="UniProtKB-KW"/>
</dbReference>
<dbReference type="Gene3D" id="3.90.230.10">
    <property type="entry name" value="Creatinase/methionine aminopeptidase superfamily"/>
    <property type="match status" value="1"/>
</dbReference>
<dbReference type="AlphaFoldDB" id="A0A9D1MRA2"/>
<keyword evidence="5" id="KW-0031">Aminopeptidase</keyword>
<dbReference type="Proteomes" id="UP000824099">
    <property type="component" value="Unassembled WGS sequence"/>
</dbReference>
<gene>
    <name evidence="5" type="ORF">IAB06_06955</name>
</gene>
<dbReference type="InterPro" id="IPR036005">
    <property type="entry name" value="Creatinase/aminopeptidase-like"/>
</dbReference>
<evidence type="ECO:0000256" key="2">
    <source>
        <dbReference type="ARBA" id="ARBA00022801"/>
    </source>
</evidence>
<dbReference type="CDD" id="cd01092">
    <property type="entry name" value="APP-like"/>
    <property type="match status" value="1"/>
</dbReference>
<keyword evidence="2" id="KW-0378">Hydrolase</keyword>
<dbReference type="GO" id="GO:0046872">
    <property type="term" value="F:metal ion binding"/>
    <property type="evidence" value="ECO:0007669"/>
    <property type="project" value="UniProtKB-KW"/>
</dbReference>
<evidence type="ECO:0000313" key="5">
    <source>
        <dbReference type="EMBL" id="HIU64752.1"/>
    </source>
</evidence>
<feature type="domain" description="Peptidase M24" evidence="3">
    <location>
        <begin position="132"/>
        <end position="333"/>
    </location>
</feature>
<reference evidence="5" key="1">
    <citation type="submission" date="2020-10" db="EMBL/GenBank/DDBJ databases">
        <authorList>
            <person name="Gilroy R."/>
        </authorList>
    </citation>
    <scope>NUCLEOTIDE SEQUENCE</scope>
    <source>
        <strain evidence="5">CHK160-1198</strain>
    </source>
</reference>
<organism evidence="5 6">
    <name type="scientific">Candidatus Avacidaminococcus intestinavium</name>
    <dbReference type="NCBI Taxonomy" id="2840684"/>
    <lineage>
        <taxon>Bacteria</taxon>
        <taxon>Bacillati</taxon>
        <taxon>Bacillota</taxon>
        <taxon>Negativicutes</taxon>
        <taxon>Acidaminococcales</taxon>
        <taxon>Acidaminococcaceae</taxon>
        <taxon>Acidaminococcaceae incertae sedis</taxon>
        <taxon>Candidatus Avacidaminococcus</taxon>
    </lineage>
</organism>
<dbReference type="Pfam" id="PF00557">
    <property type="entry name" value="Peptidase_M24"/>
    <property type="match status" value="1"/>
</dbReference>
<dbReference type="InterPro" id="IPR029149">
    <property type="entry name" value="Creatin/AminoP/Spt16_N"/>
</dbReference>
<dbReference type="PRINTS" id="PR00599">
    <property type="entry name" value="MAPEPTIDASE"/>
</dbReference>
<dbReference type="EMBL" id="DVNI01000116">
    <property type="protein sequence ID" value="HIU64752.1"/>
    <property type="molecule type" value="Genomic_DNA"/>
</dbReference>
<dbReference type="InterPro" id="IPR000994">
    <property type="entry name" value="Pept_M24"/>
</dbReference>
<name>A0A9D1MRA2_9FIRM</name>
<dbReference type="InterPro" id="IPR050659">
    <property type="entry name" value="Peptidase_M24B"/>
</dbReference>
<evidence type="ECO:0000259" key="4">
    <source>
        <dbReference type="Pfam" id="PF01321"/>
    </source>
</evidence>
<dbReference type="SUPFAM" id="SSF53092">
    <property type="entry name" value="Creatinase/prolidase N-terminal domain"/>
    <property type="match status" value="1"/>
</dbReference>
<reference evidence="5" key="2">
    <citation type="journal article" date="2021" name="PeerJ">
        <title>Extensive microbial diversity within the chicken gut microbiome revealed by metagenomics and culture.</title>
        <authorList>
            <person name="Gilroy R."/>
            <person name="Ravi A."/>
            <person name="Getino M."/>
            <person name="Pursley I."/>
            <person name="Horton D.L."/>
            <person name="Alikhan N.F."/>
            <person name="Baker D."/>
            <person name="Gharbi K."/>
            <person name="Hall N."/>
            <person name="Watson M."/>
            <person name="Adriaenssens E.M."/>
            <person name="Foster-Nyarko E."/>
            <person name="Jarju S."/>
            <person name="Secka A."/>
            <person name="Antonio M."/>
            <person name="Oren A."/>
            <person name="Chaudhuri R.R."/>
            <person name="La Ragione R."/>
            <person name="Hildebrand F."/>
            <person name="Pallen M.J."/>
        </authorList>
    </citation>
    <scope>NUCLEOTIDE SEQUENCE</scope>
    <source>
        <strain evidence="5">CHK160-1198</strain>
    </source>
</reference>
<feature type="domain" description="Creatinase N-terminal" evidence="4">
    <location>
        <begin position="3"/>
        <end position="117"/>
    </location>
</feature>
<dbReference type="InterPro" id="IPR001714">
    <property type="entry name" value="Pept_M24_MAP"/>
</dbReference>
<keyword evidence="5" id="KW-0645">Protease</keyword>
<evidence type="ECO:0000259" key="3">
    <source>
        <dbReference type="Pfam" id="PF00557"/>
    </source>
</evidence>
<dbReference type="Gene3D" id="3.40.350.10">
    <property type="entry name" value="Creatinase/prolidase N-terminal domain"/>
    <property type="match status" value="1"/>
</dbReference>
<accession>A0A9D1MRA2</accession>
<keyword evidence="1" id="KW-0479">Metal-binding</keyword>